<dbReference type="RefSeq" id="WP_236087876.1">
    <property type="nucleotide sequence ID" value="NZ_JAKGSG010000015.1"/>
</dbReference>
<organism evidence="3 4">
    <name type="scientific">Antribacter soli</name>
    <dbReference type="NCBI Taxonomy" id="2910976"/>
    <lineage>
        <taxon>Bacteria</taxon>
        <taxon>Bacillati</taxon>
        <taxon>Actinomycetota</taxon>
        <taxon>Actinomycetes</taxon>
        <taxon>Micrococcales</taxon>
        <taxon>Promicromonosporaceae</taxon>
        <taxon>Antribacter</taxon>
    </lineage>
</organism>
<evidence type="ECO:0000313" key="3">
    <source>
        <dbReference type="EMBL" id="MCF4120163.1"/>
    </source>
</evidence>
<evidence type="ECO:0000256" key="1">
    <source>
        <dbReference type="ARBA" id="ARBA00008007"/>
    </source>
</evidence>
<gene>
    <name evidence="3" type="ORF">L1785_04145</name>
</gene>
<dbReference type="InterPro" id="IPR000836">
    <property type="entry name" value="PRTase_dom"/>
</dbReference>
<proteinExistence type="inferred from homology"/>
<dbReference type="AlphaFoldDB" id="A0AA41U5M0"/>
<comment type="similarity">
    <text evidence="1">Belongs to the ComF/GntX family.</text>
</comment>
<accession>A0AA41U5M0</accession>
<protein>
    <submittedName>
        <fullName evidence="3">ComF family protein</fullName>
    </submittedName>
</protein>
<reference evidence="3" key="1">
    <citation type="submission" date="2022-01" db="EMBL/GenBank/DDBJ databases">
        <title>Antribacter sp. nov., isolated from Guizhou of China.</title>
        <authorList>
            <person name="Chengliang C."/>
            <person name="Ya Z."/>
        </authorList>
    </citation>
    <scope>NUCLEOTIDE SEQUENCE</scope>
    <source>
        <strain evidence="3">KLBMP 9083</strain>
    </source>
</reference>
<evidence type="ECO:0000259" key="2">
    <source>
        <dbReference type="Pfam" id="PF00156"/>
    </source>
</evidence>
<comment type="caution">
    <text evidence="3">The sequence shown here is derived from an EMBL/GenBank/DDBJ whole genome shotgun (WGS) entry which is preliminary data.</text>
</comment>
<dbReference type="CDD" id="cd06223">
    <property type="entry name" value="PRTases_typeI"/>
    <property type="match status" value="1"/>
</dbReference>
<keyword evidence="4" id="KW-1185">Reference proteome</keyword>
<evidence type="ECO:0000313" key="4">
    <source>
        <dbReference type="Proteomes" id="UP001165405"/>
    </source>
</evidence>
<dbReference type="InterPro" id="IPR029057">
    <property type="entry name" value="PRTase-like"/>
</dbReference>
<sequence>MNALRELSRLLLPVACPCGLPDVPWCAACAAVLAGPPVRVEDAAPRLDRLDGVAPLPVWAQARYAGPVRDVVVHWKDRGRADLDGLLGRAIRRTAAASAAALPGGRLLVVPVPSSGAARRSRGREPVRVLAREVAAGLRSAGADARPVALLHRPGRARDQVGLGTRARGRNLAAAVRVTRRGRGLLDPASRAVRGGVPGRPGAPGRASGAPVQCLLVDDVLTTGATLAAAERVLEQAGAAVLGAIVLAATPPPGRASREGRTR</sequence>
<dbReference type="Gene3D" id="3.40.50.2020">
    <property type="match status" value="1"/>
</dbReference>
<dbReference type="EMBL" id="JAKGSG010000015">
    <property type="protein sequence ID" value="MCF4120163.1"/>
    <property type="molecule type" value="Genomic_DNA"/>
</dbReference>
<dbReference type="InterPro" id="IPR051910">
    <property type="entry name" value="ComF/GntX_DNA_util-trans"/>
</dbReference>
<name>A0AA41U5M0_9MICO</name>
<feature type="domain" description="Phosphoribosyltransferase" evidence="2">
    <location>
        <begin position="213"/>
        <end position="251"/>
    </location>
</feature>
<dbReference type="PANTHER" id="PTHR47505:SF1">
    <property type="entry name" value="DNA UTILIZATION PROTEIN YHGH"/>
    <property type="match status" value="1"/>
</dbReference>
<dbReference type="Pfam" id="PF00156">
    <property type="entry name" value="Pribosyltran"/>
    <property type="match status" value="1"/>
</dbReference>
<dbReference type="PANTHER" id="PTHR47505">
    <property type="entry name" value="DNA UTILIZATION PROTEIN YHGH"/>
    <property type="match status" value="1"/>
</dbReference>
<dbReference type="Proteomes" id="UP001165405">
    <property type="component" value="Unassembled WGS sequence"/>
</dbReference>
<dbReference type="SUPFAM" id="SSF53271">
    <property type="entry name" value="PRTase-like"/>
    <property type="match status" value="1"/>
</dbReference>